<dbReference type="AlphaFoldDB" id="A0A2R6AKU4"/>
<organism evidence="1 2">
    <name type="scientific">Candidatus Marsarchaeota G2 archaeon OSP_D</name>
    <dbReference type="NCBI Taxonomy" id="1978157"/>
    <lineage>
        <taxon>Archaea</taxon>
        <taxon>Candidatus Marsarchaeota</taxon>
        <taxon>Candidatus Marsarchaeota group 2</taxon>
    </lineage>
</organism>
<evidence type="ECO:0000313" key="2">
    <source>
        <dbReference type="Proteomes" id="UP000240322"/>
    </source>
</evidence>
<evidence type="ECO:0000313" key="1">
    <source>
        <dbReference type="EMBL" id="PSN86988.1"/>
    </source>
</evidence>
<sequence length="109" mass="12640">MMAEAFLDEALNRLITYGVVVTEGGGLRFTDEWVSYLTHKLNYTMGREEIKNRIIESLTDFYGKKGYHGELRFDLAWVKQIFITQLKGMDEAQRSLLKEFIEGVNLLDV</sequence>
<protein>
    <submittedName>
        <fullName evidence="1">Uncharacterized protein</fullName>
    </submittedName>
</protein>
<name>A0A2R6AKU4_9ARCH</name>
<reference evidence="1 2" key="1">
    <citation type="submission" date="2017-04" db="EMBL/GenBank/DDBJ databases">
        <title>Novel microbial lineages endemic to geothermal iron-oxide mats fill important gaps in the evolutionary history of Archaea.</title>
        <authorList>
            <person name="Jay Z.J."/>
            <person name="Beam J.P."/>
            <person name="Dlakic M."/>
            <person name="Rusch D.B."/>
            <person name="Kozubal M.A."/>
            <person name="Inskeep W.P."/>
        </authorList>
    </citation>
    <scope>NUCLEOTIDE SEQUENCE [LARGE SCALE GENOMIC DNA]</scope>
    <source>
        <strain evidence="1">OSP_D</strain>
    </source>
</reference>
<dbReference type="Proteomes" id="UP000240322">
    <property type="component" value="Unassembled WGS sequence"/>
</dbReference>
<comment type="caution">
    <text evidence="1">The sequence shown here is derived from an EMBL/GenBank/DDBJ whole genome shotgun (WGS) entry which is preliminary data.</text>
</comment>
<accession>A0A2R6AKU4</accession>
<gene>
    <name evidence="1" type="ORF">B9Q03_11380</name>
</gene>
<dbReference type="EMBL" id="NEXE01000195">
    <property type="protein sequence ID" value="PSN86988.1"/>
    <property type="molecule type" value="Genomic_DNA"/>
</dbReference>
<proteinExistence type="predicted"/>